<sequence length="182" mass="20450">MRVRRSVELTLVVAIAALLVAYFFFFNLSSNLRTYGFEAGDAIVDEGYSTDAEHPTKLMLLANEERMGIVVLDGKGLGVWEHDPIVSILENPQGGEFASVYLPILKDWGEQSYTEKHVFASAYVEIDERPFVPNGPDFYVHADYFDVNGRTLLYAHAMSDEDVFGEEQVIAHLREQLGLAEN</sequence>
<keyword evidence="1" id="KW-1133">Transmembrane helix</keyword>
<dbReference type="AlphaFoldDB" id="A0A4Y6UZK1"/>
<evidence type="ECO:0000256" key="1">
    <source>
        <dbReference type="SAM" id="Phobius"/>
    </source>
</evidence>
<dbReference type="RefSeq" id="WP_141448554.1">
    <property type="nucleotide sequence ID" value="NZ_CP041217.1"/>
</dbReference>
<feature type="transmembrane region" description="Helical" evidence="1">
    <location>
        <begin position="7"/>
        <end position="25"/>
    </location>
</feature>
<keyword evidence="3" id="KW-1185">Reference proteome</keyword>
<organism evidence="2 3">
    <name type="scientific">Saccharibacillus brassicae</name>
    <dbReference type="NCBI Taxonomy" id="2583377"/>
    <lineage>
        <taxon>Bacteria</taxon>
        <taxon>Bacillati</taxon>
        <taxon>Bacillota</taxon>
        <taxon>Bacilli</taxon>
        <taxon>Bacillales</taxon>
        <taxon>Paenibacillaceae</taxon>
        <taxon>Saccharibacillus</taxon>
    </lineage>
</organism>
<accession>A0A4Y6UZK1</accession>
<evidence type="ECO:0000313" key="2">
    <source>
        <dbReference type="EMBL" id="QDH22010.1"/>
    </source>
</evidence>
<name>A0A4Y6UZK1_SACBS</name>
<dbReference type="KEGG" id="saca:FFV09_14870"/>
<reference evidence="2 3" key="1">
    <citation type="submission" date="2019-06" db="EMBL/GenBank/DDBJ databases">
        <title>Saccharibacillus brassicae sp. nov., an endophytic bacterium isolated from Chinese cabbage seeds (Brassica pekinensis).</title>
        <authorList>
            <person name="Jiang L."/>
            <person name="Lee J."/>
            <person name="Kim S.W."/>
        </authorList>
    </citation>
    <scope>NUCLEOTIDE SEQUENCE [LARGE SCALE GENOMIC DNA]</scope>
    <source>
        <strain evidence="3">KCTC 43072 / ATSA2</strain>
    </source>
</reference>
<dbReference type="EMBL" id="CP041217">
    <property type="protein sequence ID" value="QDH22010.1"/>
    <property type="molecule type" value="Genomic_DNA"/>
</dbReference>
<keyword evidence="1" id="KW-0812">Transmembrane</keyword>
<proteinExistence type="predicted"/>
<protein>
    <submittedName>
        <fullName evidence="2">Uncharacterized protein</fullName>
    </submittedName>
</protein>
<dbReference type="OrthoDB" id="2622122at2"/>
<keyword evidence="1" id="KW-0472">Membrane</keyword>
<evidence type="ECO:0000313" key="3">
    <source>
        <dbReference type="Proteomes" id="UP000316968"/>
    </source>
</evidence>
<gene>
    <name evidence="2" type="ORF">FFV09_14870</name>
</gene>
<dbReference type="Proteomes" id="UP000316968">
    <property type="component" value="Chromosome"/>
</dbReference>